<feature type="compositionally biased region" description="Basic and acidic residues" evidence="1">
    <location>
        <begin position="271"/>
        <end position="280"/>
    </location>
</feature>
<reference evidence="2 3" key="1">
    <citation type="submission" date="2019-10" db="EMBL/GenBank/DDBJ databases">
        <title>A soil myxobacterium in the family Polyangiaceae.</title>
        <authorList>
            <person name="Li Y."/>
            <person name="Wang J."/>
        </authorList>
    </citation>
    <scope>NUCLEOTIDE SEQUENCE [LARGE SCALE GENOMIC DNA]</scope>
    <source>
        <strain evidence="2 3">DSM 14734</strain>
    </source>
</reference>
<gene>
    <name evidence="2" type="ORF">GF068_42570</name>
</gene>
<proteinExistence type="predicted"/>
<organism evidence="2 3">
    <name type="scientific">Polyangium spumosum</name>
    <dbReference type="NCBI Taxonomy" id="889282"/>
    <lineage>
        <taxon>Bacteria</taxon>
        <taxon>Pseudomonadati</taxon>
        <taxon>Myxococcota</taxon>
        <taxon>Polyangia</taxon>
        <taxon>Polyangiales</taxon>
        <taxon>Polyangiaceae</taxon>
        <taxon>Polyangium</taxon>
    </lineage>
</organism>
<dbReference type="RefSeq" id="WP_153825318.1">
    <property type="nucleotide sequence ID" value="NZ_WJIE01000038.1"/>
</dbReference>
<protein>
    <submittedName>
        <fullName evidence="2">Uncharacterized protein</fullName>
    </submittedName>
</protein>
<dbReference type="EMBL" id="WJIE01000038">
    <property type="protein sequence ID" value="MRG98552.1"/>
    <property type="molecule type" value="Genomic_DNA"/>
</dbReference>
<keyword evidence="3" id="KW-1185">Reference proteome</keyword>
<accession>A0A6N7Q269</accession>
<dbReference type="Proteomes" id="UP000440224">
    <property type="component" value="Unassembled WGS sequence"/>
</dbReference>
<evidence type="ECO:0000313" key="3">
    <source>
        <dbReference type="Proteomes" id="UP000440224"/>
    </source>
</evidence>
<feature type="region of interest" description="Disordered" evidence="1">
    <location>
        <begin position="271"/>
        <end position="302"/>
    </location>
</feature>
<evidence type="ECO:0000256" key="1">
    <source>
        <dbReference type="SAM" id="MobiDB-lite"/>
    </source>
</evidence>
<sequence>MAPKPDNTYPTNDYKKESLRVLREVLTFFGPYAIRYSSLGPSPEELESFARIGMPLRPSKDPVIRIQRYHRAIQRIILAQAILSKLLDAIQTNSHDAWLRLELAQKLFERANEPPQKDLFIWAILDAIGEARQELSHLPGFGHLAPGWAQFDVDGGRKKKIDPGRGKPLDPAIVEASNTIAANLKQDLVSIDARFGSIDDSAIRNRLEERIAVERVAAHLILECKALGYEIETENAFDSVRRKRQAHRVRPNDKYKSKQAFDGFVKTIKEAEKTRSQRSDETEEEPDPDLLRFLGSLAEHST</sequence>
<dbReference type="AlphaFoldDB" id="A0A6N7Q269"/>
<evidence type="ECO:0000313" key="2">
    <source>
        <dbReference type="EMBL" id="MRG98552.1"/>
    </source>
</evidence>
<name>A0A6N7Q269_9BACT</name>
<comment type="caution">
    <text evidence="2">The sequence shown here is derived from an EMBL/GenBank/DDBJ whole genome shotgun (WGS) entry which is preliminary data.</text>
</comment>